<dbReference type="GO" id="GO:0005874">
    <property type="term" value="C:microtubule"/>
    <property type="evidence" value="ECO:0007669"/>
    <property type="project" value="UniProtKB-KW"/>
</dbReference>
<dbReference type="InterPro" id="IPR042219">
    <property type="entry name" value="AAA_lid_11_sf"/>
</dbReference>
<dbReference type="FunFam" id="3.10.490.20:FF:000001">
    <property type="entry name" value="dynein heavy chain 7, axonemal"/>
    <property type="match status" value="1"/>
</dbReference>
<comment type="similarity">
    <text evidence="2">Belongs to the dynein heavy chain family.</text>
</comment>
<dbReference type="Gene3D" id="1.10.8.1220">
    <property type="match status" value="1"/>
</dbReference>
<keyword evidence="12" id="KW-0505">Motor protein</keyword>
<evidence type="ECO:0000256" key="14">
    <source>
        <dbReference type="ARBA" id="ARBA00023273"/>
    </source>
</evidence>
<dbReference type="FunFam" id="1.20.140.100:FF:000004">
    <property type="entry name" value="Dynein axonemal heavy chain 6"/>
    <property type="match status" value="1"/>
</dbReference>
<evidence type="ECO:0000256" key="6">
    <source>
        <dbReference type="ARBA" id="ARBA00022794"/>
    </source>
</evidence>
<dbReference type="FunFam" id="3.40.50.300:FF:000362">
    <property type="entry name" value="Dynein, axonemal, heavy chain 6"/>
    <property type="match status" value="1"/>
</dbReference>
<dbReference type="FunFam" id="1.20.920.20:FF:000006">
    <property type="entry name" value="Dynein, axonemal, heavy chain 6"/>
    <property type="match status" value="1"/>
</dbReference>
<dbReference type="Gene3D" id="3.20.180.20">
    <property type="entry name" value="Dynein heavy chain, N-terminal domain 2"/>
    <property type="match status" value="1"/>
</dbReference>
<evidence type="ECO:0000259" key="26">
    <source>
        <dbReference type="Pfam" id="PF22597"/>
    </source>
</evidence>
<feature type="region of interest" description="Disordered" evidence="16">
    <location>
        <begin position="1"/>
        <end position="132"/>
    </location>
</feature>
<sequence length="4285" mass="487624">MDRSPARPRKLSVASSTGANKGKGKRPSSSSSAISRRQTTYEVPNQKKGKKKAPLDSQEKPVPISAWSASSPPPLPFDEFDEEYSNAPHYRPANSSHPTQLCEHVPPKTMGTCKPGSRGLSTGSRPGSSARCPSPITLGAPIFRSGSPVFNPPKVFPPYQMEFPQTFVTDMDDHEVGVVDALEKPCDPSEYMDWASESSFSTIASPVRTTTTLHHFDPTDCGSYPPKAEDMLPFPPCNKRKRRLDELDIDEDLLHQPETDVQPLEDHPEPFDVQPRAIDRPRKKGKPTRLTLPLELFDNPDMDLVHPSLLIEEAIKRGERGLRARTRFYTNDGKASWRPCEVFSWDKKTDTYKIEWLSPSGGPTGKTKIIGRLNLLLDCESEGNFVARLVAAKELRRRVETQMRYTEFLETIPFLNPEGVDDNLLLRLMERVGRNLSLRYSEIVTSFMEELKVDYHTAVNKAILDFRFAVADDEERAHFYGLQIFPGPESVRPIPRQGCLPVPYSPASPYIALRESIVLNLVLAEECFLMVLQTFYKDMDVSNTLLVNPQIFILPRPLGVDDFRIMQDEYTRDIADNFRAVWIMRVLGLIDEVVPSGANLLDAPKQRLLSVVSRLSLLMSEQLQHVVMQSVEVFKRIWMDYFVARESKDEEIKPLPIGVRKDPLFRIKLLLDYDHFEFLPKLEAVENTIQSLLEGIVESVKGMDDLQTRLTDIFKHYQPKEMTTINIDDKKVTGTWSVIQDILHQSFVQPKSLLDRFMAFKDLAATDVLSKITDWKAGNHSLEQYEEEVTRYQEVADAALRSSERETSFELFVVNCETLCNDLSAKARSIADHLLTQIMEATTVKNGETRTKYEAIETVMLGPIDNAEQLDKMRAYMLESKDPLYKLKDEVENTKKVWAMLQRKSFDVPDYHSEFYWITVGWPQRIALAINATETRLAQQRVLFINDLMRQTKELKADIKVLAVECQDFMKLGDIEAVEERTVYLGEIEEKLKQCFEKQELFNSREAIFDLMITEFPELDALNAEFENCALIWHTAWDFLKVLPAWMDGPFSNLDAEEVQNNVEMWYKNSAKCCKVLTNESKIVAEETKRRVEKFQENVPMICALRNPGMRDRHYKMLSERLGFEVRSTPSFTVNAARDLELQKYMPILDEVSEFSTKEYGVEQNLDKMQGAWTGVKFEYAAWRGTGTHILRGVDDLQMMLEEHLVKTQSMQTSPYIGPFEDRVKLWLVKLNLVQECLDEWLKCQQAWMYLEPIFTSEDIMQQMPVEGRRFKAVDASWRKIMEKLIKNPEVLIAGADEELLNTFKENNKQLDNVNKGLNDYLETKRLAFPRFYFLSNDELLEILAETKDPLRVQPFCRKIFEGINRLVFEPNLDIVAMLSEEGERVDFIFHFNPKTAQGAVEKWLIEVEDAMRTSLQDVCRRAFEAYAISDRIQWIIDWPGQIVLCVSQMYWTQEVTESIRKGTLGVYEQKCTTQLQAVVSKVRGQLTSLERKTICALIVIDVHARDVVKELADASVSDETDFDWICQLRYAYEEGIVMVRMINAAIAYFYEYLGNSSRLVITPLTDRCYRTLMGALHLNLGGAPEGPAGTGKTETTKDLAKAIAMQCVVFNCSDGLDYLAMGKFFKGLASSGAWACFDEFNRIDLEVLSVIAQQILTIQRAKAAHLKQFDFEGTKISLKPTCSVFITMNPGYAGRSELPDNLKALFRSVAMMVPDYALISEITLYSFGYLQARELARKLVATYRLCSEQLSSQNHYDYGMRAVISVLRAAGAVKQKYPKEKEDVLMLKSLKDVNLPKFLAHDIPLFEGILMDLFPGVSLPPPDYEVMEKHVRFNCEKFNLQPTPVFLEKIYQLYEMILVRHGLMLVGYSYGAKTECYRVLAAALTDMKAANENEQITKCYIVNPKSIYIGQLYGQFDPVSHEWTDGVLAKQFRIAAVEQTPDRKWIIFDGPVDAVWIENMNTVLDDNKKLCLMSGEIIQMSPPMNLIFEVQDLAVASPATVSRCGMVYVEPSQIGWRPLKTSWLRMMKETYSQIGDNMPMVDSMTEWLVDPCIDVVKKYCKEPVPTSPINLAKSFMNLYESLLDEFKTPVVKVKRGSQVSSAVEYEGLPAPKGDDAVVWLQGLFVMALIWSIGASIDGDGRAKFNLFLHKLLAKEDNLGLELSAGMVVKKPEFQFVALLPEIGSCYDFTFVKAEMTWKNWLEVSDRRGPLPDAQYNEIVVTTIDVARYSILLVLLVTHHKHVLFGGPTGTGKTVYVKHQLTQGLDKNLFRNIMMTFSAQTNANQTQDIIDTKLDKRRKQVYGPPVGSRCVVFVDDLNMPSLETYGAQPPIEILRQWMDHGGWYDREENCFRQIVDIQFVTAMGPPGGGRNPVTPRYLRHFNLLYIIDFDDASLTTVFDTIIEWWVRKCRMPHEMNVNGKLLVATTIDIYRAIQRELLPTPAKSHYTYNMRDVSKVFQGLSQVNAVPDKKALIRLWCHEALRVFHDRLVNDEDRTWFMEYMQGKVEEKLTVKCDYVFGVEGGVKEINQALKLLAYGDIMDQTSVPRKYEEIPDQEKLLAAMNEGLKEFNAQTRNPMALVLFTYAASHVLRIGRIIRQPFGNALLVGFGGVGRQSLTKLATFMAGFNLFQVQISKLYGAVEWEDDLKLVLKKAGADNVPTVFLFNDTQIKMERFLEDINNILNTGEVPNLHAKDEIMAIFEVIRPRAKKAGRDGSTLEMYMFFVEQCRKNLHMVIAMSPFGDAFRTRLRMFPSLVNCCTIDWFSEWPAEALKSVATNFIATIDLDSETTQKSIVDMCMMFHLDAQNLSHQFFQEAQRHFYITPTSYLELLGTYKDLLTRKRHEIDTMKHRYSGGLQKLYGAEEQVSVMKQELEALQPVLLKTAEDTNALLKKIAADRKEAETTRALVEKEEAVANVKAIEAKEIKDDCESELAVAMPMLESALAALDTLTKADITEVKAMKNPPKPVKIVMEACCIMKEVKSKRIPDPNKPGAKIEDFWGPAQQMLADTQFLPSLKDFDKDNINPKIIEKIRPYLLLPEFVPEVVQKASKAAYGLCCWVRAMESYDRVAKVVAPKKAKLAAAEAEFKELQTALAAKKAMLQEVQAKLQKLQEKLDIMEGKKALLEAEVNNCQKKLGRAEKLIGGLGGEKVRWNSVGDELGKVYINLTGDVLLASGYIAYLGPVTLSYREHLLKKWGATCNERNIPSSPTFKLATVLGSPVTIRDWVIDGLPNDSFSIDNGIIIHNSRRWPLLIDPQGQANKWIKTMQKKNNLQVMKLSDGDFVRKLENCITFGYPLLLENVMEELDPTLEPLLARAVFKSAGSLQIRLGDSVIEYNDKFRFYITTKMRNPHYAPEISVKISLLNFMITPEGLEDQLLGMAVKNERPDLEEEKTQLVVQGAENQRQLKDIEDRIIQILSSSEGNILEDETAIEIISSSKVLSVEIAEKQKVAVKTEARIDEARKGYIPVAVHVASLFFTTADLCCIDPMYQYSLTWYMGLFFNAMRDSEKSTTLATRLETLNTFFTYLLYCNISRSLFEKDKMLLSFLICATIWLKQGKILHEEFSFFVIGGLTLSGEQAKNPVNWLADKLWTEMIILSSLPNFGGFSDDFSKNPNQWKPLYESPTPYRANFPGKWEKLNIFQKLLVVKIFRPEKVVESVNDFVFAAMGQKYMDPPQFDLSLAYPDSSNITPLVFVLSAGSDPMATLLKFAEGMKQNVNTVSLGQGQGPKAAEMIDKGTRTGDWVVLQNCHLAASWMQHLERIAENINPEHANITFRLWLTSYPSDQFPVSILQNSVKMTNESPKGLRANMLLSYQSYPLSDPKFFGQVTGDKGAVWRKMVFGLAFFHASVQERLKYGPLGWNIPYQFSDPDLKISIRQLQSFLIEYPDSIQFKALIYLTGECNYGGKVTDAHDRRTLMSILHVFYCPSILDDDYRFSPSGTYYAPPDGKFQDYIDFIKEFPLQAKPECFGLHENADITKDQQESNLLLHSVQATMANTGSSGGRSRDEVILEVAADIAAKLPGQFDVDMARLKYPVKYEESMNSVLHQEMIRYNKLTDVIRSSLVVVQKTLKGLVVMSSEIEKLATSMFLGRMPAMWAPFSYPTMKPLLSYAAELYERLKMLRDWMTNGAPPKFWISGFFFTHAFLTGVLQNYARKHRIPIDTVGWNFKCMPKGGNYDKKPEDGCYIYGMSLEGARWDDNDMSLAESDPKVLFSPAPLIWLQPCVVADKKKFPCYSCPLYRTTERRGVLATTGHSSNFVINIDLPSEKSQDHWIRRGVAMLLTLSD</sequence>
<dbReference type="FunFam" id="1.10.8.1220:FF:000001">
    <property type="entry name" value="Dynein axonemal heavy chain 5"/>
    <property type="match status" value="1"/>
</dbReference>
<dbReference type="Pfam" id="PF08393">
    <property type="entry name" value="DHC_N2"/>
    <property type="match status" value="1"/>
</dbReference>
<keyword evidence="7" id="KW-0067">ATP-binding</keyword>
<keyword evidence="6" id="KW-0970">Cilium biogenesis/degradation</keyword>
<dbReference type="InterPro" id="IPR041658">
    <property type="entry name" value="AAA_lid_11"/>
</dbReference>
<dbReference type="InterPro" id="IPR004273">
    <property type="entry name" value="Dynein_heavy_D6_P-loop"/>
</dbReference>
<dbReference type="Pfam" id="PF22597">
    <property type="entry name" value="DYN_lid"/>
    <property type="match status" value="1"/>
</dbReference>
<feature type="domain" description="Dynein heavy chain AAA 5 extension" evidence="23">
    <location>
        <begin position="2043"/>
        <end position="2202"/>
    </location>
</feature>
<dbReference type="GO" id="GO:0005929">
    <property type="term" value="C:cilium"/>
    <property type="evidence" value="ECO:0007669"/>
    <property type="project" value="UniProtKB-ARBA"/>
</dbReference>
<feature type="region of interest" description="Disordered" evidence="16">
    <location>
        <begin position="256"/>
        <end position="285"/>
    </location>
</feature>
<dbReference type="FunFam" id="3.40.50.300:FF:000223">
    <property type="entry name" value="Dynein heavy chain 3, axonemal"/>
    <property type="match status" value="1"/>
</dbReference>
<evidence type="ECO:0000256" key="2">
    <source>
        <dbReference type="ARBA" id="ARBA00008887"/>
    </source>
</evidence>
<dbReference type="InterPro" id="IPR043157">
    <property type="entry name" value="Dynein_AAA1S"/>
</dbReference>
<dbReference type="InterPro" id="IPR026983">
    <property type="entry name" value="DHC"/>
</dbReference>
<dbReference type="Pfam" id="PF12781">
    <property type="entry name" value="AAA_9"/>
    <property type="match status" value="1"/>
</dbReference>
<dbReference type="InterPro" id="IPR054354">
    <property type="entry name" value="DYNC2H1-like_lid"/>
</dbReference>
<evidence type="ECO:0000256" key="5">
    <source>
        <dbReference type="ARBA" id="ARBA00022741"/>
    </source>
</evidence>
<dbReference type="GO" id="GO:0030286">
    <property type="term" value="C:dynein complex"/>
    <property type="evidence" value="ECO:0007669"/>
    <property type="project" value="UniProtKB-KW"/>
</dbReference>
<dbReference type="InterPro" id="IPR035706">
    <property type="entry name" value="AAA_9"/>
</dbReference>
<keyword evidence="8" id="KW-0282">Flagellum</keyword>
<protein>
    <submittedName>
        <fullName evidence="27">Uncharacterized protein</fullName>
    </submittedName>
</protein>
<dbReference type="FunFam" id="1.10.8.710:FF:000004">
    <property type="entry name" value="Dynein axonemal heavy chain 6"/>
    <property type="match status" value="1"/>
</dbReference>
<feature type="domain" description="Dynein 2 heavy chain 1 cytoplasmic ATPase lid" evidence="26">
    <location>
        <begin position="2420"/>
        <end position="2494"/>
    </location>
</feature>
<evidence type="ECO:0000256" key="16">
    <source>
        <dbReference type="SAM" id="MobiDB-lite"/>
    </source>
</evidence>
<dbReference type="FunFam" id="3.20.180.20:FF:000003">
    <property type="entry name" value="Dynein heavy chain 12, axonemal"/>
    <property type="match status" value="1"/>
</dbReference>
<feature type="domain" description="Dynein heavy chain hydrolytic ATP-binding dynein motor region" evidence="19">
    <location>
        <begin position="1549"/>
        <end position="1875"/>
    </location>
</feature>
<evidence type="ECO:0000256" key="9">
    <source>
        <dbReference type="ARBA" id="ARBA00023017"/>
    </source>
</evidence>
<evidence type="ECO:0000313" key="28">
    <source>
        <dbReference type="Proteomes" id="UP000244005"/>
    </source>
</evidence>
<evidence type="ECO:0000259" key="17">
    <source>
        <dbReference type="Pfam" id="PF03028"/>
    </source>
</evidence>
<keyword evidence="11" id="KW-0969">Cilium</keyword>
<feature type="compositionally biased region" description="Basic residues" evidence="16">
    <location>
        <begin position="1"/>
        <end position="10"/>
    </location>
</feature>
<dbReference type="Pfam" id="PF12777">
    <property type="entry name" value="MT"/>
    <property type="match status" value="1"/>
</dbReference>
<feature type="domain" description="Dynein heavy chain AAA module D4" evidence="21">
    <location>
        <begin position="2576"/>
        <end position="2835"/>
    </location>
</feature>
<evidence type="ECO:0000259" key="18">
    <source>
        <dbReference type="Pfam" id="PF08393"/>
    </source>
</evidence>
<keyword evidence="14" id="KW-0966">Cell projection</keyword>
<gene>
    <name evidence="27" type="ORF">MARPO_0043s0089</name>
</gene>
<evidence type="ECO:0000256" key="13">
    <source>
        <dbReference type="ARBA" id="ARBA00023212"/>
    </source>
</evidence>
<feature type="domain" description="Dynein heavy chain region D6 P-loop" evidence="17">
    <location>
        <begin position="3687"/>
        <end position="3798"/>
    </location>
</feature>
<dbReference type="Pfam" id="PF18199">
    <property type="entry name" value="Dynein_C"/>
    <property type="match status" value="1"/>
</dbReference>
<dbReference type="InterPro" id="IPR041228">
    <property type="entry name" value="Dynein_C"/>
</dbReference>
<dbReference type="Pfam" id="PF12774">
    <property type="entry name" value="AAA_6"/>
    <property type="match status" value="1"/>
</dbReference>
<dbReference type="Gene3D" id="1.20.920.20">
    <property type="match status" value="1"/>
</dbReference>
<dbReference type="GO" id="GO:0060271">
    <property type="term" value="P:cilium assembly"/>
    <property type="evidence" value="ECO:0007669"/>
    <property type="project" value="UniProtKB-ARBA"/>
</dbReference>
<dbReference type="InterPro" id="IPR027417">
    <property type="entry name" value="P-loop_NTPase"/>
</dbReference>
<feature type="compositionally biased region" description="Basic and acidic residues" evidence="16">
    <location>
        <begin position="256"/>
        <end position="270"/>
    </location>
</feature>
<dbReference type="InterPro" id="IPR041466">
    <property type="entry name" value="Dynein_AAA5_ext"/>
</dbReference>
<evidence type="ECO:0000256" key="15">
    <source>
        <dbReference type="SAM" id="Coils"/>
    </source>
</evidence>
<name>A0A2R6X196_MARPO</name>
<feature type="domain" description="Dynein heavy chain AAA lid" evidence="24">
    <location>
        <begin position="3835"/>
        <end position="3974"/>
    </location>
</feature>
<feature type="coiled-coil region" evidence="15">
    <location>
        <begin position="3078"/>
        <end position="3140"/>
    </location>
</feature>
<keyword evidence="5" id="KW-0547">Nucleotide-binding</keyword>
<dbReference type="Pfam" id="PF03028">
    <property type="entry name" value="Dynein_heavy"/>
    <property type="match status" value="1"/>
</dbReference>
<evidence type="ECO:0000259" key="24">
    <source>
        <dbReference type="Pfam" id="PF18198"/>
    </source>
</evidence>
<evidence type="ECO:0000259" key="21">
    <source>
        <dbReference type="Pfam" id="PF12780"/>
    </source>
</evidence>
<evidence type="ECO:0000259" key="20">
    <source>
        <dbReference type="Pfam" id="PF12777"/>
    </source>
</evidence>
<feature type="compositionally biased region" description="Low complexity" evidence="16">
    <location>
        <begin position="61"/>
        <end position="70"/>
    </location>
</feature>
<dbReference type="FunFam" id="1.20.1270.280:FF:000001">
    <property type="entry name" value="dynein heavy chain 7, axonemal"/>
    <property type="match status" value="1"/>
</dbReference>
<dbReference type="Pfam" id="PF12775">
    <property type="entry name" value="AAA_7"/>
    <property type="match status" value="1"/>
</dbReference>
<dbReference type="FunFam" id="1.10.8.720:FF:000001">
    <property type="entry name" value="dynein heavy chain 7, axonemal"/>
    <property type="match status" value="1"/>
</dbReference>
<comment type="subcellular location">
    <subcellularLocation>
        <location evidence="1">Cytoplasm</location>
        <location evidence="1">Cytoskeleton</location>
        <location evidence="1">Flagellum axoneme</location>
    </subcellularLocation>
</comment>
<evidence type="ECO:0000256" key="8">
    <source>
        <dbReference type="ARBA" id="ARBA00022846"/>
    </source>
</evidence>
<feature type="domain" description="Dynein heavy chain ATP-binding dynein motor region" evidence="22">
    <location>
        <begin position="3222"/>
        <end position="3443"/>
    </location>
</feature>
<keyword evidence="13" id="KW-0206">Cytoskeleton</keyword>
<keyword evidence="3" id="KW-0963">Cytoplasm</keyword>
<dbReference type="Gene3D" id="1.20.58.1120">
    <property type="match status" value="1"/>
</dbReference>
<dbReference type="Gene3D" id="1.20.1270.280">
    <property type="match status" value="1"/>
</dbReference>
<dbReference type="EMBL" id="KZ772715">
    <property type="protein sequence ID" value="PTQ39851.1"/>
    <property type="molecule type" value="Genomic_DNA"/>
</dbReference>
<dbReference type="Gene3D" id="1.10.287.2620">
    <property type="match status" value="1"/>
</dbReference>
<evidence type="ECO:0000256" key="11">
    <source>
        <dbReference type="ARBA" id="ARBA00023069"/>
    </source>
</evidence>
<dbReference type="GO" id="GO:0008569">
    <property type="term" value="F:minus-end-directed microtubule motor activity"/>
    <property type="evidence" value="ECO:0007669"/>
    <property type="project" value="InterPro"/>
</dbReference>
<dbReference type="FunFam" id="3.40.50.300:FF:001328">
    <property type="entry name" value="Dynein heavy chain 6, axonemal"/>
    <property type="match status" value="1"/>
</dbReference>
<dbReference type="PANTHER" id="PTHR45703:SF38">
    <property type="entry name" value="DYNEINS HEAVY CHAIN"/>
    <property type="match status" value="1"/>
</dbReference>
<organism evidence="27 28">
    <name type="scientific">Marchantia polymorpha</name>
    <name type="common">Common liverwort</name>
    <name type="synonym">Marchantia aquatica</name>
    <dbReference type="NCBI Taxonomy" id="3197"/>
    <lineage>
        <taxon>Eukaryota</taxon>
        <taxon>Viridiplantae</taxon>
        <taxon>Streptophyta</taxon>
        <taxon>Embryophyta</taxon>
        <taxon>Marchantiophyta</taxon>
        <taxon>Marchantiopsida</taxon>
        <taxon>Marchantiidae</taxon>
        <taxon>Marchantiales</taxon>
        <taxon>Marchantiaceae</taxon>
        <taxon>Marchantia</taxon>
    </lineage>
</organism>
<keyword evidence="10 15" id="KW-0175">Coiled coil</keyword>
<dbReference type="Gene3D" id="1.10.8.710">
    <property type="match status" value="1"/>
</dbReference>
<evidence type="ECO:0000256" key="10">
    <source>
        <dbReference type="ARBA" id="ARBA00023054"/>
    </source>
</evidence>
<evidence type="ECO:0000259" key="19">
    <source>
        <dbReference type="Pfam" id="PF12774"/>
    </source>
</evidence>
<dbReference type="FunFam" id="3.40.50.300:FF:002141">
    <property type="entry name" value="Dynein heavy chain"/>
    <property type="match status" value="1"/>
</dbReference>
<dbReference type="Gene3D" id="1.20.140.100">
    <property type="entry name" value="Dynein heavy chain, N-terminal domain 2"/>
    <property type="match status" value="1"/>
</dbReference>
<dbReference type="Gene3D" id="3.10.490.20">
    <property type="match status" value="1"/>
</dbReference>
<dbReference type="Gene3D" id="3.40.50.300">
    <property type="entry name" value="P-loop containing nucleotide triphosphate hydrolases"/>
    <property type="match status" value="5"/>
</dbReference>
<dbReference type="FunFam" id="3.40.50.300:FF:000044">
    <property type="entry name" value="Dynein heavy chain 5, axonemal"/>
    <property type="match status" value="1"/>
</dbReference>
<dbReference type="GO" id="GO:0045505">
    <property type="term" value="F:dynein intermediate chain binding"/>
    <property type="evidence" value="ECO:0007669"/>
    <property type="project" value="InterPro"/>
</dbReference>
<reference evidence="28" key="1">
    <citation type="journal article" date="2017" name="Cell">
        <title>Insights into land plant evolution garnered from the Marchantia polymorpha genome.</title>
        <authorList>
            <person name="Bowman J.L."/>
            <person name="Kohchi T."/>
            <person name="Yamato K.T."/>
            <person name="Jenkins J."/>
            <person name="Shu S."/>
            <person name="Ishizaki K."/>
            <person name="Yamaoka S."/>
            <person name="Nishihama R."/>
            <person name="Nakamura Y."/>
            <person name="Berger F."/>
            <person name="Adam C."/>
            <person name="Aki S.S."/>
            <person name="Althoff F."/>
            <person name="Araki T."/>
            <person name="Arteaga-Vazquez M.A."/>
            <person name="Balasubrmanian S."/>
            <person name="Barry K."/>
            <person name="Bauer D."/>
            <person name="Boehm C.R."/>
            <person name="Briginshaw L."/>
            <person name="Caballero-Perez J."/>
            <person name="Catarino B."/>
            <person name="Chen F."/>
            <person name="Chiyoda S."/>
            <person name="Chovatia M."/>
            <person name="Davies K.M."/>
            <person name="Delmans M."/>
            <person name="Demura T."/>
            <person name="Dierschke T."/>
            <person name="Dolan L."/>
            <person name="Dorantes-Acosta A.E."/>
            <person name="Eklund D.M."/>
            <person name="Florent S.N."/>
            <person name="Flores-Sandoval E."/>
            <person name="Fujiyama A."/>
            <person name="Fukuzawa H."/>
            <person name="Galik B."/>
            <person name="Grimanelli D."/>
            <person name="Grimwood J."/>
            <person name="Grossniklaus U."/>
            <person name="Hamada T."/>
            <person name="Haseloff J."/>
            <person name="Hetherington A.J."/>
            <person name="Higo A."/>
            <person name="Hirakawa Y."/>
            <person name="Hundley H.N."/>
            <person name="Ikeda Y."/>
            <person name="Inoue K."/>
            <person name="Inoue S.I."/>
            <person name="Ishida S."/>
            <person name="Jia Q."/>
            <person name="Kakita M."/>
            <person name="Kanazawa T."/>
            <person name="Kawai Y."/>
            <person name="Kawashima T."/>
            <person name="Kennedy M."/>
            <person name="Kinose K."/>
            <person name="Kinoshita T."/>
            <person name="Kohara Y."/>
            <person name="Koide E."/>
            <person name="Komatsu K."/>
            <person name="Kopischke S."/>
            <person name="Kubo M."/>
            <person name="Kyozuka J."/>
            <person name="Lagercrantz U."/>
            <person name="Lin S.S."/>
            <person name="Lindquist E."/>
            <person name="Lipzen A.M."/>
            <person name="Lu C.W."/>
            <person name="De Luna E."/>
            <person name="Martienssen R.A."/>
            <person name="Minamino N."/>
            <person name="Mizutani M."/>
            <person name="Mizutani M."/>
            <person name="Mochizuki N."/>
            <person name="Monte I."/>
            <person name="Mosher R."/>
            <person name="Nagasaki H."/>
            <person name="Nakagami H."/>
            <person name="Naramoto S."/>
            <person name="Nishitani K."/>
            <person name="Ohtani M."/>
            <person name="Okamoto T."/>
            <person name="Okumura M."/>
            <person name="Phillips J."/>
            <person name="Pollak B."/>
            <person name="Reinders A."/>
            <person name="Rovekamp M."/>
            <person name="Sano R."/>
            <person name="Sawa S."/>
            <person name="Schmid M.W."/>
            <person name="Shirakawa M."/>
            <person name="Solano R."/>
            <person name="Spunde A."/>
            <person name="Suetsugu N."/>
            <person name="Sugano S."/>
            <person name="Sugiyama A."/>
            <person name="Sun R."/>
            <person name="Suzuki Y."/>
            <person name="Takenaka M."/>
            <person name="Takezawa D."/>
            <person name="Tomogane H."/>
            <person name="Tsuzuki M."/>
            <person name="Ueda T."/>
            <person name="Umeda M."/>
            <person name="Ward J.M."/>
            <person name="Watanabe Y."/>
            <person name="Yazaki K."/>
            <person name="Yokoyama R."/>
            <person name="Yoshitake Y."/>
            <person name="Yotsui I."/>
            <person name="Zachgo S."/>
            <person name="Schmutz J."/>
        </authorList>
    </citation>
    <scope>NUCLEOTIDE SEQUENCE [LARGE SCALE GENOMIC DNA]</scope>
    <source>
        <strain evidence="28">Tak-1</strain>
    </source>
</reference>
<keyword evidence="9" id="KW-0243">Dynein</keyword>
<dbReference type="Gene3D" id="6.10.140.1060">
    <property type="match status" value="1"/>
</dbReference>
<dbReference type="InterPro" id="IPR043160">
    <property type="entry name" value="Dynein_C_barrel"/>
</dbReference>
<dbReference type="InterPro" id="IPR013602">
    <property type="entry name" value="Dynein_heavy_linker"/>
</dbReference>
<proteinExistence type="inferred from homology"/>
<dbReference type="InterPro" id="IPR024317">
    <property type="entry name" value="Dynein_heavy_chain_D4_dom"/>
</dbReference>
<dbReference type="InterPro" id="IPR035699">
    <property type="entry name" value="AAA_6"/>
</dbReference>
<dbReference type="Gene3D" id="1.10.8.720">
    <property type="entry name" value="Region D6 of dynein motor"/>
    <property type="match status" value="1"/>
</dbReference>
<evidence type="ECO:0000259" key="25">
    <source>
        <dbReference type="Pfam" id="PF18199"/>
    </source>
</evidence>
<keyword evidence="4" id="KW-0493">Microtubule</keyword>
<evidence type="ECO:0000313" key="27">
    <source>
        <dbReference type="EMBL" id="PTQ39851.1"/>
    </source>
</evidence>
<feature type="domain" description="Dynein heavy chain coiled coil stalk" evidence="20">
    <location>
        <begin position="2849"/>
        <end position="3193"/>
    </location>
</feature>
<dbReference type="InterPro" id="IPR042222">
    <property type="entry name" value="Dynein_2_N"/>
</dbReference>
<dbReference type="Gramene" id="Mp1g06980.1">
    <property type="protein sequence ID" value="Mp1g06980.1.cds"/>
    <property type="gene ID" value="Mp1g06980"/>
</dbReference>
<evidence type="ECO:0000259" key="22">
    <source>
        <dbReference type="Pfam" id="PF12781"/>
    </source>
</evidence>
<dbReference type="Pfam" id="PF17852">
    <property type="entry name" value="Dynein_AAA_lid"/>
    <property type="match status" value="1"/>
</dbReference>
<evidence type="ECO:0000256" key="1">
    <source>
        <dbReference type="ARBA" id="ARBA00004611"/>
    </source>
</evidence>
<evidence type="ECO:0000256" key="3">
    <source>
        <dbReference type="ARBA" id="ARBA00022490"/>
    </source>
</evidence>
<dbReference type="Pfam" id="PF12780">
    <property type="entry name" value="AAA_8"/>
    <property type="match status" value="1"/>
</dbReference>
<dbReference type="GO" id="GO:0003341">
    <property type="term" value="P:cilium movement"/>
    <property type="evidence" value="ECO:0007669"/>
    <property type="project" value="UniProtKB-ARBA"/>
</dbReference>
<keyword evidence="28" id="KW-1185">Reference proteome</keyword>
<dbReference type="PANTHER" id="PTHR45703">
    <property type="entry name" value="DYNEIN HEAVY CHAIN"/>
    <property type="match status" value="1"/>
</dbReference>
<dbReference type="FunFam" id="1.20.920.30:FF:000009">
    <property type="entry name" value="Dynein heavy chain 9"/>
    <property type="match status" value="1"/>
</dbReference>
<evidence type="ECO:0000259" key="23">
    <source>
        <dbReference type="Pfam" id="PF17852"/>
    </source>
</evidence>
<dbReference type="InterPro" id="IPR042228">
    <property type="entry name" value="Dynein_linker_3"/>
</dbReference>
<dbReference type="Pfam" id="PF18198">
    <property type="entry name" value="AAA_lid_11"/>
    <property type="match status" value="1"/>
</dbReference>
<feature type="compositionally biased region" description="Polar residues" evidence="16">
    <location>
        <begin position="33"/>
        <end position="43"/>
    </location>
</feature>
<feature type="domain" description="Dynein heavy chain linker" evidence="18">
    <location>
        <begin position="1019"/>
        <end position="1423"/>
    </location>
</feature>
<dbReference type="GO" id="GO:0051959">
    <property type="term" value="F:dynein light intermediate chain binding"/>
    <property type="evidence" value="ECO:0007669"/>
    <property type="project" value="InterPro"/>
</dbReference>
<accession>A0A2R6X196</accession>
<dbReference type="SUPFAM" id="SSF52540">
    <property type="entry name" value="P-loop containing nucleoside triphosphate hydrolases"/>
    <property type="match status" value="4"/>
</dbReference>
<feature type="domain" description="Dynein heavy chain C-terminal" evidence="25">
    <location>
        <begin position="3980"/>
        <end position="4281"/>
    </location>
</feature>
<evidence type="ECO:0000256" key="4">
    <source>
        <dbReference type="ARBA" id="ARBA00022701"/>
    </source>
</evidence>
<dbReference type="FunFam" id="1.20.58.1120:FF:000005">
    <property type="entry name" value="Dynein, axonemal, heavy chain 12"/>
    <property type="match status" value="1"/>
</dbReference>
<dbReference type="Proteomes" id="UP000244005">
    <property type="component" value="Unassembled WGS sequence"/>
</dbReference>
<dbReference type="InterPro" id="IPR024743">
    <property type="entry name" value="Dynein_HC_stalk"/>
</dbReference>
<dbReference type="Gene3D" id="1.20.920.30">
    <property type="match status" value="1"/>
</dbReference>
<dbReference type="OrthoDB" id="1904354at2759"/>
<evidence type="ECO:0000256" key="12">
    <source>
        <dbReference type="ARBA" id="ARBA00023175"/>
    </source>
</evidence>
<evidence type="ECO:0000256" key="7">
    <source>
        <dbReference type="ARBA" id="ARBA00022840"/>
    </source>
</evidence>
<dbReference type="GO" id="GO:0005524">
    <property type="term" value="F:ATP binding"/>
    <property type="evidence" value="ECO:0007669"/>
    <property type="project" value="UniProtKB-KW"/>
</dbReference>